<comment type="caution">
    <text evidence="2">The sequence shown here is derived from an EMBL/GenBank/DDBJ whole genome shotgun (WGS) entry which is preliminary data.</text>
</comment>
<evidence type="ECO:0000313" key="3">
    <source>
        <dbReference type="EMBL" id="PAA80272.1"/>
    </source>
</evidence>
<dbReference type="GO" id="GO:0016757">
    <property type="term" value="F:glycosyltransferase activity"/>
    <property type="evidence" value="ECO:0007669"/>
    <property type="project" value="InterPro"/>
</dbReference>
<accession>A0A267DWL7</accession>
<name>A0A267DWL7_9PLAT</name>
<keyword evidence="1" id="KW-1133">Transmembrane helix</keyword>
<keyword evidence="4" id="KW-1185">Reference proteome</keyword>
<dbReference type="InterPro" id="IPR029675">
    <property type="entry name" value="PGAP4"/>
</dbReference>
<dbReference type="GO" id="GO:0006506">
    <property type="term" value="P:GPI anchor biosynthetic process"/>
    <property type="evidence" value="ECO:0007669"/>
    <property type="project" value="InterPro"/>
</dbReference>
<gene>
    <name evidence="2" type="ORF">BOX15_Mlig023451g3</name>
    <name evidence="3" type="ORF">BOX15_Mlig023451g4</name>
</gene>
<feature type="non-terminal residue" evidence="2">
    <location>
        <position position="1"/>
    </location>
</feature>
<feature type="transmembrane region" description="Helical" evidence="1">
    <location>
        <begin position="295"/>
        <end position="314"/>
    </location>
</feature>
<dbReference type="PANTHER" id="PTHR31410:SF1">
    <property type="entry name" value="POST-GPI ATTACHMENT TO PROTEINS FACTOR 4"/>
    <property type="match status" value="1"/>
</dbReference>
<organism evidence="2 4">
    <name type="scientific">Macrostomum lignano</name>
    <dbReference type="NCBI Taxonomy" id="282301"/>
    <lineage>
        <taxon>Eukaryota</taxon>
        <taxon>Metazoa</taxon>
        <taxon>Spiralia</taxon>
        <taxon>Lophotrochozoa</taxon>
        <taxon>Platyhelminthes</taxon>
        <taxon>Rhabditophora</taxon>
        <taxon>Macrostomorpha</taxon>
        <taxon>Macrostomida</taxon>
        <taxon>Macrostomidae</taxon>
        <taxon>Macrostomum</taxon>
    </lineage>
</organism>
<feature type="transmembrane region" description="Helical" evidence="1">
    <location>
        <begin position="264"/>
        <end position="283"/>
    </location>
</feature>
<evidence type="ECO:0000256" key="1">
    <source>
        <dbReference type="SAM" id="Phobius"/>
    </source>
</evidence>
<dbReference type="Proteomes" id="UP000215902">
    <property type="component" value="Unassembled WGS sequence"/>
</dbReference>
<sequence length="405" mass="44172">RAMLFMPMFSYKMLWRTFTMGLPTRIMTLQLLLQFCIVLPLLCSHMPGSAYYIGDRRLSKRHTDAASLEARNFINRLSGSSWSYLSGKSSSNRKTNHGQNLSIGLLTSSADDAGCLARSAHALLLSANFEAKQSSGFGSLRVFICSDDGVVGSDLAAWGTALPVLGPRKRLQGDSKSNRSSTSARVQSQLWCLSAMTSADPHASWLAVLPGNYLAKLDSVKKLRTLIDYQTAQKSNRSPAVAILQTADSFTPGIRYFPPDPSSILELIGLAVCLAVLPYLVYYRKFYRPHMPMSNAGLAAFLAAQAVLTVLAVGRPNWHRLLSSLQRGHVGFDDNPNYWINGLTNLKSSIKLFHLFTAPILVSRSALIGIDLLSNDAVAMVMALLNRVGEAALVSVAPQLFDLAS</sequence>
<protein>
    <submittedName>
        <fullName evidence="2">Uncharacterized protein</fullName>
    </submittedName>
</protein>
<dbReference type="PANTHER" id="PTHR31410">
    <property type="entry name" value="TRANSMEMBRANE PROTEIN 246"/>
    <property type="match status" value="1"/>
</dbReference>
<proteinExistence type="predicted"/>
<dbReference type="AlphaFoldDB" id="A0A267DWL7"/>
<dbReference type="EMBL" id="NIVC01003036">
    <property type="protein sequence ID" value="PAA53721.1"/>
    <property type="molecule type" value="Genomic_DNA"/>
</dbReference>
<keyword evidence="1" id="KW-0472">Membrane</keyword>
<evidence type="ECO:0000313" key="4">
    <source>
        <dbReference type="Proteomes" id="UP000215902"/>
    </source>
</evidence>
<reference evidence="2 4" key="1">
    <citation type="submission" date="2017-06" db="EMBL/GenBank/DDBJ databases">
        <title>A platform for efficient transgenesis in Macrostomum lignano, a flatworm model organism for stem cell research.</title>
        <authorList>
            <person name="Berezikov E."/>
        </authorList>
    </citation>
    <scope>NUCLEOTIDE SEQUENCE [LARGE SCALE GENOMIC DNA]</scope>
    <source>
        <strain evidence="2">DV1</strain>
        <tissue evidence="2">Whole organism</tissue>
    </source>
</reference>
<dbReference type="GO" id="GO:0000139">
    <property type="term" value="C:Golgi membrane"/>
    <property type="evidence" value="ECO:0007669"/>
    <property type="project" value="InterPro"/>
</dbReference>
<dbReference type="OrthoDB" id="2016523at2759"/>
<evidence type="ECO:0000313" key="2">
    <source>
        <dbReference type="EMBL" id="PAA53721.1"/>
    </source>
</evidence>
<dbReference type="EMBL" id="NIVC01000591">
    <property type="protein sequence ID" value="PAA80272.1"/>
    <property type="molecule type" value="Genomic_DNA"/>
</dbReference>
<keyword evidence="1" id="KW-0812">Transmembrane</keyword>